<dbReference type="EMBL" id="JQCF01000010">
    <property type="protein sequence ID" value="KRN99279.1"/>
    <property type="molecule type" value="Genomic_DNA"/>
</dbReference>
<dbReference type="OrthoDB" id="9810250at2"/>
<dbReference type="PANTHER" id="PTHR43479">
    <property type="entry name" value="ACREF/ENVCD OPERON REPRESSOR-RELATED"/>
    <property type="match status" value="1"/>
</dbReference>
<organism evidence="4 5">
    <name type="scientific">Companilactobacillus kimchiensis</name>
    <dbReference type="NCBI Taxonomy" id="993692"/>
    <lineage>
        <taxon>Bacteria</taxon>
        <taxon>Bacillati</taxon>
        <taxon>Bacillota</taxon>
        <taxon>Bacilli</taxon>
        <taxon>Lactobacillales</taxon>
        <taxon>Lactobacillaceae</taxon>
        <taxon>Companilactobacillus</taxon>
    </lineage>
</organism>
<feature type="domain" description="HTH tetR-type" evidence="3">
    <location>
        <begin position="9"/>
        <end position="69"/>
    </location>
</feature>
<evidence type="ECO:0000256" key="2">
    <source>
        <dbReference type="PROSITE-ProRule" id="PRU00335"/>
    </source>
</evidence>
<dbReference type="PATRIC" id="fig|993692.3.peg.340"/>
<protein>
    <submittedName>
        <fullName evidence="4">Transcriptional regulator, TetR family</fullName>
    </submittedName>
</protein>
<dbReference type="PROSITE" id="PS50977">
    <property type="entry name" value="HTH_TETR_2"/>
    <property type="match status" value="1"/>
</dbReference>
<proteinExistence type="predicted"/>
<dbReference type="Gene3D" id="1.10.357.10">
    <property type="entry name" value="Tetracycline Repressor, domain 2"/>
    <property type="match status" value="1"/>
</dbReference>
<dbReference type="InterPro" id="IPR001647">
    <property type="entry name" value="HTH_TetR"/>
</dbReference>
<name>A0A0R2LBF0_9LACO</name>
<evidence type="ECO:0000259" key="3">
    <source>
        <dbReference type="PROSITE" id="PS50977"/>
    </source>
</evidence>
<keyword evidence="1 2" id="KW-0238">DNA-binding</keyword>
<feature type="DNA-binding region" description="H-T-H motif" evidence="2">
    <location>
        <begin position="32"/>
        <end position="51"/>
    </location>
</feature>
<comment type="caution">
    <text evidence="4">The sequence shown here is derived from an EMBL/GenBank/DDBJ whole genome shotgun (WGS) entry which is preliminary data.</text>
</comment>
<reference evidence="4 5" key="1">
    <citation type="journal article" date="2015" name="Genome Announc.">
        <title>Expanding the biotechnology potential of lactobacilli through comparative genomics of 213 strains and associated genera.</title>
        <authorList>
            <person name="Sun Z."/>
            <person name="Harris H.M."/>
            <person name="McCann A."/>
            <person name="Guo C."/>
            <person name="Argimon S."/>
            <person name="Zhang W."/>
            <person name="Yang X."/>
            <person name="Jeffery I.B."/>
            <person name="Cooney J.C."/>
            <person name="Kagawa T.F."/>
            <person name="Liu W."/>
            <person name="Song Y."/>
            <person name="Salvetti E."/>
            <person name="Wrobel A."/>
            <person name="Rasinkangas P."/>
            <person name="Parkhill J."/>
            <person name="Rea M.C."/>
            <person name="O'Sullivan O."/>
            <person name="Ritari J."/>
            <person name="Douillard F.P."/>
            <person name="Paul Ross R."/>
            <person name="Yang R."/>
            <person name="Briner A.E."/>
            <person name="Felis G.E."/>
            <person name="de Vos W.M."/>
            <person name="Barrangou R."/>
            <person name="Klaenhammer T.R."/>
            <person name="Caufield P.W."/>
            <person name="Cui Y."/>
            <person name="Zhang H."/>
            <person name="O'Toole P.W."/>
        </authorList>
    </citation>
    <scope>NUCLEOTIDE SEQUENCE [LARGE SCALE GENOMIC DNA]</scope>
    <source>
        <strain evidence="4 5">DSM 24716</strain>
    </source>
</reference>
<dbReference type="InterPro" id="IPR009057">
    <property type="entry name" value="Homeodomain-like_sf"/>
</dbReference>
<accession>A0A0R2LBF0</accession>
<dbReference type="STRING" id="993692.IV57_GL000335"/>
<evidence type="ECO:0000313" key="5">
    <source>
        <dbReference type="Proteomes" id="UP000051006"/>
    </source>
</evidence>
<gene>
    <name evidence="4" type="ORF">IV57_GL000335</name>
</gene>
<keyword evidence="5" id="KW-1185">Reference proteome</keyword>
<dbReference type="AlphaFoldDB" id="A0A0R2LBF0"/>
<evidence type="ECO:0000256" key="1">
    <source>
        <dbReference type="ARBA" id="ARBA00023125"/>
    </source>
</evidence>
<dbReference type="Pfam" id="PF00440">
    <property type="entry name" value="TetR_N"/>
    <property type="match status" value="1"/>
</dbReference>
<dbReference type="PANTHER" id="PTHR43479:SF11">
    <property type="entry name" value="ACREF_ENVCD OPERON REPRESSOR-RELATED"/>
    <property type="match status" value="1"/>
</dbReference>
<evidence type="ECO:0000313" key="4">
    <source>
        <dbReference type="EMBL" id="KRN99279.1"/>
    </source>
</evidence>
<dbReference type="Proteomes" id="UP000051006">
    <property type="component" value="Unassembled WGS sequence"/>
</dbReference>
<dbReference type="GO" id="GO:0003677">
    <property type="term" value="F:DNA binding"/>
    <property type="evidence" value="ECO:0007669"/>
    <property type="project" value="UniProtKB-UniRule"/>
</dbReference>
<sequence>MSSRQEEQQIIIESLKVALFKLMKEKSFNSITVSELVKTAGIARSTFYRHFNDKLSFVRSLIQTEMDQFDAVYQPQTIEERFEDKYIKEVWHSLLGNKAQIKGLVEAGLSHIYLEEFNHHLLKLFPYSMTIDEKIHLYGLAGAQYNIIFNLYEHI</sequence>
<dbReference type="InterPro" id="IPR050624">
    <property type="entry name" value="HTH-type_Tx_Regulator"/>
</dbReference>
<dbReference type="SUPFAM" id="SSF46689">
    <property type="entry name" value="Homeodomain-like"/>
    <property type="match status" value="1"/>
</dbReference>